<accession>A0AAV7C2B8</accession>
<feature type="chain" id="PRO_5043854570" evidence="1">
    <location>
        <begin position="22"/>
        <end position="159"/>
    </location>
</feature>
<evidence type="ECO:0000313" key="2">
    <source>
        <dbReference type="EMBL" id="KAG8578587.1"/>
    </source>
</evidence>
<feature type="signal peptide" evidence="1">
    <location>
        <begin position="1"/>
        <end position="21"/>
    </location>
</feature>
<organism evidence="2 3">
    <name type="scientific">Engystomops pustulosus</name>
    <name type="common">Tungara frog</name>
    <name type="synonym">Physalaemus pustulosus</name>
    <dbReference type="NCBI Taxonomy" id="76066"/>
    <lineage>
        <taxon>Eukaryota</taxon>
        <taxon>Metazoa</taxon>
        <taxon>Chordata</taxon>
        <taxon>Craniata</taxon>
        <taxon>Vertebrata</taxon>
        <taxon>Euteleostomi</taxon>
        <taxon>Amphibia</taxon>
        <taxon>Batrachia</taxon>
        <taxon>Anura</taxon>
        <taxon>Neobatrachia</taxon>
        <taxon>Hyloidea</taxon>
        <taxon>Leptodactylidae</taxon>
        <taxon>Leiuperinae</taxon>
        <taxon>Engystomops</taxon>
    </lineage>
</organism>
<protein>
    <submittedName>
        <fullName evidence="2">Uncharacterized protein</fullName>
    </submittedName>
</protein>
<keyword evidence="3" id="KW-1185">Reference proteome</keyword>
<dbReference type="AlphaFoldDB" id="A0AAV7C2B8"/>
<dbReference type="Proteomes" id="UP000824782">
    <property type="component" value="Unassembled WGS sequence"/>
</dbReference>
<reference evidence="2" key="1">
    <citation type="thesis" date="2020" institute="ProQuest LLC" country="789 East Eisenhower Parkway, Ann Arbor, MI, USA">
        <title>Comparative Genomics and Chromosome Evolution.</title>
        <authorList>
            <person name="Mudd A.B."/>
        </authorList>
    </citation>
    <scope>NUCLEOTIDE SEQUENCE</scope>
    <source>
        <strain evidence="2">237g6f4</strain>
        <tissue evidence="2">Blood</tissue>
    </source>
</reference>
<evidence type="ECO:0000313" key="3">
    <source>
        <dbReference type="Proteomes" id="UP000824782"/>
    </source>
</evidence>
<keyword evidence="1" id="KW-0732">Signal</keyword>
<name>A0AAV7C2B8_ENGPU</name>
<sequence length="159" mass="17269">MKIASAFLLVALSCFLDTSSATVPVNCLTSLVENGAPTLIVKLGDLLCKYQQAKLSENQQLYSNFLDELQVVLNEVGCTMDDLLGIHVVKTMDNVDVIADKVALVIFDVLNGLPLTTKFMEVACGTLEHVLAKLKGILESVRQTIDHVVNKLGAQQVRP</sequence>
<evidence type="ECO:0000256" key="1">
    <source>
        <dbReference type="SAM" id="SignalP"/>
    </source>
</evidence>
<comment type="caution">
    <text evidence="2">The sequence shown here is derived from an EMBL/GenBank/DDBJ whole genome shotgun (WGS) entry which is preliminary data.</text>
</comment>
<gene>
    <name evidence="2" type="ORF">GDO81_010545</name>
</gene>
<proteinExistence type="predicted"/>
<dbReference type="EMBL" id="WNYA01000004">
    <property type="protein sequence ID" value="KAG8578587.1"/>
    <property type="molecule type" value="Genomic_DNA"/>
</dbReference>